<dbReference type="Gene3D" id="3.50.30.10">
    <property type="entry name" value="Phosphohistidine domain"/>
    <property type="match status" value="1"/>
</dbReference>
<dbReference type="Proteomes" id="UP001500888">
    <property type="component" value="Unassembled WGS sequence"/>
</dbReference>
<dbReference type="SUPFAM" id="SSF56059">
    <property type="entry name" value="Glutathione synthetase ATP-binding domain-like"/>
    <property type="match status" value="1"/>
</dbReference>
<evidence type="ECO:0008006" key="5">
    <source>
        <dbReference type="Google" id="ProtNLM"/>
    </source>
</evidence>
<dbReference type="Pfam" id="PF00391">
    <property type="entry name" value="PEP-utilizers"/>
    <property type="match status" value="1"/>
</dbReference>
<dbReference type="InterPro" id="IPR002192">
    <property type="entry name" value="PPDK_AMP/ATP-bd"/>
</dbReference>
<evidence type="ECO:0000313" key="4">
    <source>
        <dbReference type="Proteomes" id="UP001500888"/>
    </source>
</evidence>
<gene>
    <name evidence="3" type="ORF">GCM10022226_39750</name>
</gene>
<evidence type="ECO:0000313" key="3">
    <source>
        <dbReference type="EMBL" id="GAA3814975.1"/>
    </source>
</evidence>
<protein>
    <recommendedName>
        <fullName evidence="5">Pyruvate, water dikinase</fullName>
    </recommendedName>
</protein>
<dbReference type="PANTHER" id="PTHR43615:SF1">
    <property type="entry name" value="PPDK_N DOMAIN-CONTAINING PROTEIN"/>
    <property type="match status" value="1"/>
</dbReference>
<dbReference type="EMBL" id="BAAAZR010000008">
    <property type="protein sequence ID" value="GAA3814975.1"/>
    <property type="molecule type" value="Genomic_DNA"/>
</dbReference>
<dbReference type="InterPro" id="IPR051549">
    <property type="entry name" value="PEP_Utilizing_Enz"/>
</dbReference>
<evidence type="ECO:0000259" key="1">
    <source>
        <dbReference type="Pfam" id="PF00391"/>
    </source>
</evidence>
<dbReference type="PANTHER" id="PTHR43615">
    <property type="entry name" value="PHOSPHOENOLPYRUVATE SYNTHASE-RELATED"/>
    <property type="match status" value="1"/>
</dbReference>
<reference evidence="4" key="1">
    <citation type="journal article" date="2019" name="Int. J. Syst. Evol. Microbiol.">
        <title>The Global Catalogue of Microorganisms (GCM) 10K type strain sequencing project: providing services to taxonomists for standard genome sequencing and annotation.</title>
        <authorList>
            <consortium name="The Broad Institute Genomics Platform"/>
            <consortium name="The Broad Institute Genome Sequencing Center for Infectious Disease"/>
            <person name="Wu L."/>
            <person name="Ma J."/>
        </authorList>
    </citation>
    <scope>NUCLEOTIDE SEQUENCE [LARGE SCALE GENOMIC DNA]</scope>
    <source>
        <strain evidence="4">JCM 16908</strain>
    </source>
</reference>
<feature type="domain" description="PEP-utilising enzyme mobile" evidence="1">
    <location>
        <begin position="622"/>
        <end position="692"/>
    </location>
</feature>
<dbReference type="Pfam" id="PF01326">
    <property type="entry name" value="PPDK_N"/>
    <property type="match status" value="2"/>
</dbReference>
<dbReference type="InterPro" id="IPR008279">
    <property type="entry name" value="PEP-util_enz_mobile_dom"/>
</dbReference>
<accession>A0ABP7ICB0</accession>
<dbReference type="RefSeq" id="WP_344941876.1">
    <property type="nucleotide sequence ID" value="NZ_BAAAZR010000008.1"/>
</dbReference>
<evidence type="ECO:0000259" key="2">
    <source>
        <dbReference type="Pfam" id="PF01326"/>
    </source>
</evidence>
<dbReference type="InterPro" id="IPR013815">
    <property type="entry name" value="ATP_grasp_subdomain_1"/>
</dbReference>
<comment type="caution">
    <text evidence="3">The sequence shown here is derived from an EMBL/GenBank/DDBJ whole genome shotgun (WGS) entry which is preliminary data.</text>
</comment>
<dbReference type="Gene3D" id="3.30.470.20">
    <property type="entry name" value="ATP-grasp fold, B domain"/>
    <property type="match status" value="2"/>
</dbReference>
<dbReference type="SUPFAM" id="SSF52009">
    <property type="entry name" value="Phosphohistidine domain"/>
    <property type="match status" value="1"/>
</dbReference>
<dbReference type="InterPro" id="IPR036637">
    <property type="entry name" value="Phosphohistidine_dom_sf"/>
</dbReference>
<sequence length="698" mass="75272">MIINLAAAAGLGRERIGGKADALALLAAEGFPVPDGFVVPADATPSAAELRRAADGLGDGPFAVRSSAVAEDLPGASYAGLYETCLDVPAPEVADAVARCREAARAERVLAYHVSERGDGVAVLVQPMVAAQAAGVAFTANPLSGDRDETVITAVRGLGEPLVSGAVTGEEWVVRRKWTVHPPHQPPSVLNAGQARDVARLAWRVQERFGSPQDIEWAIEAGQVRLLQARAMTALPEPVSWKAPGPGLWLRNFRLGEWLPDPVTPLFADWLLARIDEGFRAGMRDTAGAAVRFPYAIVNGWYYTHPTPAFGELPGALIRSRGRLLPFMRNALLRPGRDPAAAHNALLDRLHEQWLERELPAYQELLDQPPADELIDAIGHAAGRQLWYLAVLGGAAWKMESCLTRFLGDHDLADINAPSLLTGLTELTHTAPSHAVHSIDWYHPTAGELQAATVEEPAPRQEAARLRAEAEHICRERLRPPALTRFTALLQTTRHYTAVRERQARDLTLGWPLLRACVLRIGRRLAESGGIDTPDDVFFLTRVELHRPPSGRAKQRRTAWQQQRRLAAPLSIGSPPPLIGRHLEHTLGLTRHGALTGQPASPGRAGGPACIVHDLSDADRVQPGDVLVARTTAPAWTPLFARVAAVVTDGGTLAAHASLIAREYGIPAVVATGDATVRLHDGQYVIVDGTRGWVETPS</sequence>
<proteinExistence type="predicted"/>
<feature type="domain" description="Pyruvate phosphate dikinase AMP/ATP-binding" evidence="2">
    <location>
        <begin position="188"/>
        <end position="237"/>
    </location>
</feature>
<name>A0ABP7ICB0_9ACTN</name>
<feature type="domain" description="Pyruvate phosphate dikinase AMP/ATP-binding" evidence="2">
    <location>
        <begin position="49"/>
        <end position="177"/>
    </location>
</feature>
<dbReference type="Gene3D" id="3.30.1490.20">
    <property type="entry name" value="ATP-grasp fold, A domain"/>
    <property type="match status" value="2"/>
</dbReference>
<organism evidence="3 4">
    <name type="scientific">Sphaerisporangium flaviroseum</name>
    <dbReference type="NCBI Taxonomy" id="509199"/>
    <lineage>
        <taxon>Bacteria</taxon>
        <taxon>Bacillati</taxon>
        <taxon>Actinomycetota</taxon>
        <taxon>Actinomycetes</taxon>
        <taxon>Streptosporangiales</taxon>
        <taxon>Streptosporangiaceae</taxon>
        <taxon>Sphaerisporangium</taxon>
    </lineage>
</organism>
<keyword evidence="4" id="KW-1185">Reference proteome</keyword>